<dbReference type="InterPro" id="IPR011059">
    <property type="entry name" value="Metal-dep_hydrolase_composite"/>
</dbReference>
<dbReference type="MEROPS" id="M38.972"/>
<accession>A0A081SCR2</accession>
<reference evidence="8 9" key="1">
    <citation type="submission" date="2014-05" db="EMBL/GenBank/DDBJ databases">
        <authorList>
            <person name="Daugherty S.C."/>
            <person name="Tallon L.J."/>
            <person name="Sadzewicz L."/>
            <person name="Kilian M."/>
            <person name="Tettelin H."/>
        </authorList>
    </citation>
    <scope>NUCLEOTIDE SEQUENCE [LARGE SCALE GENOMIC DNA]</scope>
    <source>
        <strain evidence="8 9">SK271</strain>
    </source>
</reference>
<dbReference type="Pfam" id="PF12890">
    <property type="entry name" value="DHOase"/>
    <property type="match status" value="1"/>
</dbReference>
<dbReference type="CDD" id="cd01317">
    <property type="entry name" value="DHOase_IIa"/>
    <property type="match status" value="1"/>
</dbReference>
<keyword evidence="4" id="KW-0479">Metal-binding</keyword>
<dbReference type="AlphaFoldDB" id="A0A081SCR2"/>
<dbReference type="InterPro" id="IPR024403">
    <property type="entry name" value="DHOase_cat"/>
</dbReference>
<dbReference type="GO" id="GO:0004038">
    <property type="term" value="F:allantoinase activity"/>
    <property type="evidence" value="ECO:0007669"/>
    <property type="project" value="TreeGrafter"/>
</dbReference>
<dbReference type="GO" id="GO:0006221">
    <property type="term" value="P:pyrimidine nucleotide biosynthetic process"/>
    <property type="evidence" value="ECO:0007669"/>
    <property type="project" value="UniProtKB-KW"/>
</dbReference>
<evidence type="ECO:0000256" key="1">
    <source>
        <dbReference type="ARBA" id="ARBA00001947"/>
    </source>
</evidence>
<comment type="function">
    <text evidence="2">Catalyzes the reversible cyclization of carbamoyl aspartate to dihydroorotate.</text>
</comment>
<sequence>MLLIKNGRVMDPKSGLDQVCDVLVEDGKIIKIAPEIKEEGAEILDATGLVVAPGLVDIHVHFREPGQTHKEDIHTGALAAAAGGFTTVVMMANTSPTISDVETLQEVLQSAAKEKINVKTVATITKNFNGQDLTDFKALLEAGAVGFSDDGIPLESSKVVKEAMEEAKKLNTFISLHEEDPGLNGVLGFNENIAKEHFHICGATGVAEYAMMARDVMIAYATKAHVHIQHLSKEESVKVVEFAQGLGAQVTAEVAPQHFSKTEALLLTQGSNAKMNPPLRLESDRRAVIEGLKSGVITVIATDHAPHHADEKKSKILPKRHLV</sequence>
<dbReference type="Gene3D" id="3.20.20.140">
    <property type="entry name" value="Metal-dependent hydrolases"/>
    <property type="match status" value="1"/>
</dbReference>
<dbReference type="PANTHER" id="PTHR43668:SF2">
    <property type="entry name" value="ALLANTOINASE"/>
    <property type="match status" value="1"/>
</dbReference>
<evidence type="ECO:0000256" key="3">
    <source>
        <dbReference type="ARBA" id="ARBA00010286"/>
    </source>
</evidence>
<comment type="similarity">
    <text evidence="3">Belongs to the metallo-dependent hydrolases superfamily. DHOase family. Class I DHOase subfamily.</text>
</comment>
<dbReference type="PROSITE" id="PS00483">
    <property type="entry name" value="DIHYDROOROTASE_2"/>
    <property type="match status" value="1"/>
</dbReference>
<dbReference type="NCBIfam" id="NF006839">
    <property type="entry name" value="PRK09357.1-4"/>
    <property type="match status" value="1"/>
</dbReference>
<dbReference type="GO" id="GO:0006145">
    <property type="term" value="P:purine nucleobase catabolic process"/>
    <property type="evidence" value="ECO:0007669"/>
    <property type="project" value="TreeGrafter"/>
</dbReference>
<proteinExistence type="inferred from homology"/>
<dbReference type="SUPFAM" id="SSF51556">
    <property type="entry name" value="Metallo-dependent hydrolases"/>
    <property type="match status" value="1"/>
</dbReference>
<evidence type="ECO:0000313" key="9">
    <source>
        <dbReference type="Proteomes" id="UP000028067"/>
    </source>
</evidence>
<dbReference type="SUPFAM" id="SSF51338">
    <property type="entry name" value="Composite domain of metallo-dependent hydrolases"/>
    <property type="match status" value="1"/>
</dbReference>
<comment type="caution">
    <text evidence="8">The sequence shown here is derived from an EMBL/GenBank/DDBJ whole genome shotgun (WGS) entry which is preliminary data.</text>
</comment>
<dbReference type="PATRIC" id="fig|28037.94.peg.702"/>
<dbReference type="InterPro" id="IPR004722">
    <property type="entry name" value="DHOase"/>
</dbReference>
<protein>
    <submittedName>
        <fullName evidence="8">Amidohydrolase family protein</fullName>
    </submittedName>
</protein>
<name>A0A081SCR2_STRMT</name>
<evidence type="ECO:0000313" key="8">
    <source>
        <dbReference type="EMBL" id="KER08715.1"/>
    </source>
</evidence>
<dbReference type="GO" id="GO:0046872">
    <property type="term" value="F:metal ion binding"/>
    <property type="evidence" value="ECO:0007669"/>
    <property type="project" value="UniProtKB-KW"/>
</dbReference>
<comment type="cofactor">
    <cofactor evidence="1">
        <name>Zn(2+)</name>
        <dbReference type="ChEBI" id="CHEBI:29105"/>
    </cofactor>
</comment>
<dbReference type="InterPro" id="IPR050138">
    <property type="entry name" value="DHOase/Allantoinase_Hydrolase"/>
</dbReference>
<evidence type="ECO:0000256" key="5">
    <source>
        <dbReference type="ARBA" id="ARBA00022801"/>
    </source>
</evidence>
<dbReference type="InterPro" id="IPR032466">
    <property type="entry name" value="Metal_Hydrolase"/>
</dbReference>
<dbReference type="Proteomes" id="UP000028067">
    <property type="component" value="Unassembled WGS sequence"/>
</dbReference>
<gene>
    <name evidence="8" type="ORF">SK271_0760</name>
</gene>
<dbReference type="GO" id="GO:0004151">
    <property type="term" value="F:dihydroorotase activity"/>
    <property type="evidence" value="ECO:0007669"/>
    <property type="project" value="InterPro"/>
</dbReference>
<keyword evidence="6" id="KW-0665">Pyrimidine biosynthesis</keyword>
<feature type="domain" description="Dihydroorotase catalytic" evidence="7">
    <location>
        <begin position="50"/>
        <end position="236"/>
    </location>
</feature>
<dbReference type="GO" id="GO:0005737">
    <property type="term" value="C:cytoplasm"/>
    <property type="evidence" value="ECO:0007669"/>
    <property type="project" value="TreeGrafter"/>
</dbReference>
<evidence type="ECO:0000256" key="2">
    <source>
        <dbReference type="ARBA" id="ARBA00002368"/>
    </source>
</evidence>
<dbReference type="PANTHER" id="PTHR43668">
    <property type="entry name" value="ALLANTOINASE"/>
    <property type="match status" value="1"/>
</dbReference>
<keyword evidence="5 8" id="KW-0378">Hydrolase</keyword>
<dbReference type="InterPro" id="IPR002195">
    <property type="entry name" value="Dihydroorotase_CS"/>
</dbReference>
<dbReference type="PROSITE" id="PS00482">
    <property type="entry name" value="DIHYDROOROTASE_1"/>
    <property type="match status" value="1"/>
</dbReference>
<organism evidence="8 9">
    <name type="scientific">Streptococcus mitis</name>
    <dbReference type="NCBI Taxonomy" id="28037"/>
    <lineage>
        <taxon>Bacteria</taxon>
        <taxon>Bacillati</taxon>
        <taxon>Bacillota</taxon>
        <taxon>Bacilli</taxon>
        <taxon>Lactobacillales</taxon>
        <taxon>Streptococcaceae</taxon>
        <taxon>Streptococcus</taxon>
        <taxon>Streptococcus mitis group</taxon>
    </lineage>
</organism>
<dbReference type="EMBL" id="JPGW01000011">
    <property type="protein sequence ID" value="KER08715.1"/>
    <property type="molecule type" value="Genomic_DNA"/>
</dbReference>
<evidence type="ECO:0000259" key="7">
    <source>
        <dbReference type="Pfam" id="PF12890"/>
    </source>
</evidence>
<evidence type="ECO:0000256" key="4">
    <source>
        <dbReference type="ARBA" id="ARBA00022723"/>
    </source>
</evidence>
<evidence type="ECO:0000256" key="6">
    <source>
        <dbReference type="ARBA" id="ARBA00022975"/>
    </source>
</evidence>